<protein>
    <recommendedName>
        <fullName evidence="4 12">FAD:protein FMN transferase</fullName>
        <ecNumber evidence="3 12">2.7.1.180</ecNumber>
    </recommendedName>
    <alternativeName>
        <fullName evidence="10 12">Flavin transferase</fullName>
    </alternativeName>
</protein>
<evidence type="ECO:0000256" key="3">
    <source>
        <dbReference type="ARBA" id="ARBA00011955"/>
    </source>
</evidence>
<keyword evidence="14" id="KW-1185">Reference proteome</keyword>
<dbReference type="PIRSF" id="PIRSF006268">
    <property type="entry name" value="ApbE"/>
    <property type="match status" value="1"/>
</dbReference>
<proteinExistence type="inferred from homology"/>
<keyword evidence="8 12" id="KW-0274">FAD</keyword>
<dbReference type="SUPFAM" id="SSF143631">
    <property type="entry name" value="ApbE-like"/>
    <property type="match status" value="1"/>
</dbReference>
<comment type="catalytic activity">
    <reaction evidence="11 12">
        <text>L-threonyl-[protein] + FAD = FMN-L-threonyl-[protein] + AMP + H(+)</text>
        <dbReference type="Rhea" id="RHEA:36847"/>
        <dbReference type="Rhea" id="RHEA-COMP:11060"/>
        <dbReference type="Rhea" id="RHEA-COMP:11061"/>
        <dbReference type="ChEBI" id="CHEBI:15378"/>
        <dbReference type="ChEBI" id="CHEBI:30013"/>
        <dbReference type="ChEBI" id="CHEBI:57692"/>
        <dbReference type="ChEBI" id="CHEBI:74257"/>
        <dbReference type="ChEBI" id="CHEBI:456215"/>
        <dbReference type="EC" id="2.7.1.180"/>
    </reaction>
</comment>
<organism evidence="13 14">
    <name type="scientific">Shewanella colwelliana</name>
    <name type="common">Alteromonas colwelliana</name>
    <dbReference type="NCBI Taxonomy" id="23"/>
    <lineage>
        <taxon>Bacteria</taxon>
        <taxon>Pseudomonadati</taxon>
        <taxon>Pseudomonadota</taxon>
        <taxon>Gammaproteobacteria</taxon>
        <taxon>Alteromonadales</taxon>
        <taxon>Shewanellaceae</taxon>
        <taxon>Shewanella</taxon>
    </lineage>
</organism>
<evidence type="ECO:0000256" key="12">
    <source>
        <dbReference type="PIRNR" id="PIRNR006268"/>
    </source>
</evidence>
<dbReference type="PANTHER" id="PTHR30040:SF2">
    <property type="entry name" value="FAD:PROTEIN FMN TRANSFERASE"/>
    <property type="match status" value="1"/>
</dbReference>
<comment type="similarity">
    <text evidence="2 12">Belongs to the ApbE family.</text>
</comment>
<name>A0ABQ4NTX6_SHECO</name>
<dbReference type="Pfam" id="PF02424">
    <property type="entry name" value="ApbE"/>
    <property type="match status" value="1"/>
</dbReference>
<gene>
    <name evidence="13" type="ORF">TUM3794_00800</name>
</gene>
<evidence type="ECO:0000256" key="6">
    <source>
        <dbReference type="ARBA" id="ARBA00022679"/>
    </source>
</evidence>
<evidence type="ECO:0000313" key="13">
    <source>
        <dbReference type="EMBL" id="GIU34462.1"/>
    </source>
</evidence>
<keyword evidence="7 12" id="KW-0479">Metal-binding</keyword>
<keyword evidence="6 12" id="KW-0808">Transferase</keyword>
<dbReference type="Gene3D" id="3.10.520.10">
    <property type="entry name" value="ApbE-like domains"/>
    <property type="match status" value="1"/>
</dbReference>
<evidence type="ECO:0000256" key="2">
    <source>
        <dbReference type="ARBA" id="ARBA00008282"/>
    </source>
</evidence>
<evidence type="ECO:0000256" key="9">
    <source>
        <dbReference type="ARBA" id="ARBA00022842"/>
    </source>
</evidence>
<dbReference type="EMBL" id="BPEU01000001">
    <property type="protein sequence ID" value="GIU34462.1"/>
    <property type="molecule type" value="Genomic_DNA"/>
</dbReference>
<evidence type="ECO:0000256" key="7">
    <source>
        <dbReference type="ARBA" id="ARBA00022723"/>
    </source>
</evidence>
<keyword evidence="5 12" id="KW-0285">Flavoprotein</keyword>
<dbReference type="InterPro" id="IPR003374">
    <property type="entry name" value="ApbE-like_sf"/>
</dbReference>
<dbReference type="RefSeq" id="WP_259655837.1">
    <property type="nucleotide sequence ID" value="NZ_BPEU01000001.1"/>
</dbReference>
<dbReference type="Proteomes" id="UP000773469">
    <property type="component" value="Unassembled WGS sequence"/>
</dbReference>
<sequence length="330" mass="35715">MRADPPSQITSQSLATKFITPSGHCGKLTFDKPYYRITFSAMASQCECLIESTSDGDDSAEITCLAMAAIDEVKRIESKYNRFDVNSQLSIINAQAGKWQQIDEETIALMDFAAQCYQLSQGRFDVTAGSLMALWKFELDGTSIPNASDIGNAINRVGFDRIQICDGRLLLPQEMMLDFGGLAKEYAADRAALVLLAAQAEQTSTAPWQSKACLINLGGDLVVTGTPTQPWQVGIEDPSALNRTADKITISSGAIATSGHSRRFIEDKGERFGHIIDPTTGMPVLHAPLSVTVCGPQCISAGMLATMAMLQGKDAEQFLSEQGLVYKVIR</sequence>
<evidence type="ECO:0000256" key="4">
    <source>
        <dbReference type="ARBA" id="ARBA00016337"/>
    </source>
</evidence>
<evidence type="ECO:0000256" key="5">
    <source>
        <dbReference type="ARBA" id="ARBA00022630"/>
    </source>
</evidence>
<evidence type="ECO:0000256" key="10">
    <source>
        <dbReference type="ARBA" id="ARBA00031306"/>
    </source>
</evidence>
<dbReference type="InterPro" id="IPR024932">
    <property type="entry name" value="ApbE"/>
</dbReference>
<dbReference type="PANTHER" id="PTHR30040">
    <property type="entry name" value="THIAMINE BIOSYNTHESIS LIPOPROTEIN APBE"/>
    <property type="match status" value="1"/>
</dbReference>
<dbReference type="EC" id="2.7.1.180" evidence="3 12"/>
<comment type="cofactor">
    <cofactor evidence="1">
        <name>Mg(2+)</name>
        <dbReference type="ChEBI" id="CHEBI:18420"/>
    </cofactor>
</comment>
<evidence type="ECO:0000256" key="11">
    <source>
        <dbReference type="ARBA" id="ARBA00048540"/>
    </source>
</evidence>
<accession>A0ABQ4NTX6</accession>
<evidence type="ECO:0000313" key="14">
    <source>
        <dbReference type="Proteomes" id="UP000773469"/>
    </source>
</evidence>
<reference evidence="13 14" key="1">
    <citation type="submission" date="2021-05" db="EMBL/GenBank/DDBJ databases">
        <title>Molecular characterization for Shewanella algae harboring chromosomal blaOXA-55-like strains isolated from clinical and environment sample.</title>
        <authorList>
            <person name="Ohama Y."/>
            <person name="Aoki K."/>
            <person name="Harada S."/>
            <person name="Moriya K."/>
            <person name="Ishii Y."/>
            <person name="Tateda K."/>
        </authorList>
    </citation>
    <scope>NUCLEOTIDE SEQUENCE [LARGE SCALE GENOMIC DNA]</scope>
    <source>
        <strain evidence="13 14">MBTL60-118</strain>
    </source>
</reference>
<dbReference type="GO" id="GO:0016740">
    <property type="term" value="F:transferase activity"/>
    <property type="evidence" value="ECO:0007669"/>
    <property type="project" value="UniProtKB-KW"/>
</dbReference>
<evidence type="ECO:0000256" key="8">
    <source>
        <dbReference type="ARBA" id="ARBA00022827"/>
    </source>
</evidence>
<comment type="caution">
    <text evidence="13">The sequence shown here is derived from an EMBL/GenBank/DDBJ whole genome shotgun (WGS) entry which is preliminary data.</text>
</comment>
<keyword evidence="9 12" id="KW-0460">Magnesium</keyword>
<evidence type="ECO:0000256" key="1">
    <source>
        <dbReference type="ARBA" id="ARBA00001946"/>
    </source>
</evidence>